<dbReference type="Gene3D" id="3.40.190.290">
    <property type="match status" value="1"/>
</dbReference>
<evidence type="ECO:0000256" key="3">
    <source>
        <dbReference type="ARBA" id="ARBA00023125"/>
    </source>
</evidence>
<dbReference type="GO" id="GO:0003700">
    <property type="term" value="F:DNA-binding transcription factor activity"/>
    <property type="evidence" value="ECO:0007669"/>
    <property type="project" value="InterPro"/>
</dbReference>
<dbReference type="InterPro" id="IPR036388">
    <property type="entry name" value="WH-like_DNA-bd_sf"/>
</dbReference>
<dbReference type="Pfam" id="PF03466">
    <property type="entry name" value="LysR_substrate"/>
    <property type="match status" value="1"/>
</dbReference>
<dbReference type="AlphaFoldDB" id="A0A4Z1C6W9"/>
<dbReference type="Proteomes" id="UP000298325">
    <property type="component" value="Unassembled WGS sequence"/>
</dbReference>
<protein>
    <submittedName>
        <fullName evidence="6">LysR family transcriptional regulator</fullName>
    </submittedName>
</protein>
<name>A0A4Z1C6W9_9GAMM</name>
<evidence type="ECO:0000259" key="5">
    <source>
        <dbReference type="PROSITE" id="PS50931"/>
    </source>
</evidence>
<feature type="domain" description="HTH lysR-type" evidence="5">
    <location>
        <begin position="1"/>
        <end position="58"/>
    </location>
</feature>
<dbReference type="Gene3D" id="1.10.10.10">
    <property type="entry name" value="Winged helix-like DNA-binding domain superfamily/Winged helix DNA-binding domain"/>
    <property type="match status" value="1"/>
</dbReference>
<organism evidence="6 7">
    <name type="scientific">Marinobacter confluentis</name>
    <dbReference type="NCBI Taxonomy" id="1697557"/>
    <lineage>
        <taxon>Bacteria</taxon>
        <taxon>Pseudomonadati</taxon>
        <taxon>Pseudomonadota</taxon>
        <taxon>Gammaproteobacteria</taxon>
        <taxon>Pseudomonadales</taxon>
        <taxon>Marinobacteraceae</taxon>
        <taxon>Marinobacter</taxon>
    </lineage>
</organism>
<dbReference type="SUPFAM" id="SSF53850">
    <property type="entry name" value="Periplasmic binding protein-like II"/>
    <property type="match status" value="1"/>
</dbReference>
<dbReference type="EMBL" id="SRPF01000003">
    <property type="protein sequence ID" value="TGN39105.1"/>
    <property type="molecule type" value="Genomic_DNA"/>
</dbReference>
<sequence length="321" mass="35893">MNFKRLETFIWVATLGSFRKTAERQHTTQPAISNRIAALEEELGVRLFERESGHVYLTRKGYELIPYAEKIVGIAQQLKERADHSASLSGLLRLGVSETIVHSWIPSFFCELHDKAPNLDVEITVDASGSLREGLLNRSLDVAFLMGPVPEPHIENTNLCSFPLIWVASPSLGLPDRALTLEELAVWPIITYARNTKPFSEISRKFRELDDSPVRFYSSSSLSACRQLTLDGIGISTLPEGVVDQELNSGCLVRLQTSWTPSELAFTASFPKHPRNPVANMASNLAVQVSSLFEERRHHGKLSKEVKNDNSTFFLKNLTSD</sequence>
<dbReference type="PANTHER" id="PTHR30126:SF77">
    <property type="entry name" value="TRANSCRIPTIONAL REGULATORY PROTEIN"/>
    <property type="match status" value="1"/>
</dbReference>
<accession>A0A4Z1C6W9</accession>
<evidence type="ECO:0000256" key="2">
    <source>
        <dbReference type="ARBA" id="ARBA00023015"/>
    </source>
</evidence>
<comment type="similarity">
    <text evidence="1">Belongs to the LysR transcriptional regulatory family.</text>
</comment>
<evidence type="ECO:0000256" key="1">
    <source>
        <dbReference type="ARBA" id="ARBA00009437"/>
    </source>
</evidence>
<keyword evidence="4" id="KW-0804">Transcription</keyword>
<gene>
    <name evidence="6" type="ORF">E5Q11_10605</name>
</gene>
<keyword evidence="3" id="KW-0238">DNA-binding</keyword>
<dbReference type="InterPro" id="IPR036390">
    <property type="entry name" value="WH_DNA-bd_sf"/>
</dbReference>
<dbReference type="CDD" id="cd05466">
    <property type="entry name" value="PBP2_LTTR_substrate"/>
    <property type="match status" value="1"/>
</dbReference>
<comment type="caution">
    <text evidence="6">The sequence shown here is derived from an EMBL/GenBank/DDBJ whole genome shotgun (WGS) entry which is preliminary data.</text>
</comment>
<dbReference type="InterPro" id="IPR005119">
    <property type="entry name" value="LysR_subst-bd"/>
</dbReference>
<proteinExistence type="inferred from homology"/>
<evidence type="ECO:0000313" key="7">
    <source>
        <dbReference type="Proteomes" id="UP000298325"/>
    </source>
</evidence>
<dbReference type="FunFam" id="1.10.10.10:FF:000001">
    <property type="entry name" value="LysR family transcriptional regulator"/>
    <property type="match status" value="1"/>
</dbReference>
<dbReference type="PROSITE" id="PS50931">
    <property type="entry name" value="HTH_LYSR"/>
    <property type="match status" value="1"/>
</dbReference>
<dbReference type="PRINTS" id="PR00039">
    <property type="entry name" value="HTHLYSR"/>
</dbReference>
<reference evidence="6 7" key="1">
    <citation type="submission" date="2019-04" db="EMBL/GenBank/DDBJ databases">
        <authorList>
            <person name="Park S."/>
            <person name="Yoon J.-H."/>
        </authorList>
    </citation>
    <scope>NUCLEOTIDE SEQUENCE [LARGE SCALE GENOMIC DNA]</scope>
    <source>
        <strain evidence="6 7">HJM-18</strain>
    </source>
</reference>
<dbReference type="GO" id="GO:0000976">
    <property type="term" value="F:transcription cis-regulatory region binding"/>
    <property type="evidence" value="ECO:0007669"/>
    <property type="project" value="TreeGrafter"/>
</dbReference>
<dbReference type="OrthoDB" id="9786526at2"/>
<keyword evidence="2" id="KW-0805">Transcription regulation</keyword>
<evidence type="ECO:0000256" key="4">
    <source>
        <dbReference type="ARBA" id="ARBA00023163"/>
    </source>
</evidence>
<dbReference type="SUPFAM" id="SSF46785">
    <property type="entry name" value="Winged helix' DNA-binding domain"/>
    <property type="match status" value="1"/>
</dbReference>
<dbReference type="Pfam" id="PF00126">
    <property type="entry name" value="HTH_1"/>
    <property type="match status" value="1"/>
</dbReference>
<dbReference type="InterPro" id="IPR000847">
    <property type="entry name" value="LysR_HTH_N"/>
</dbReference>
<dbReference type="PANTHER" id="PTHR30126">
    <property type="entry name" value="HTH-TYPE TRANSCRIPTIONAL REGULATOR"/>
    <property type="match status" value="1"/>
</dbReference>
<dbReference type="RefSeq" id="WP_135803414.1">
    <property type="nucleotide sequence ID" value="NZ_SRPF01000003.1"/>
</dbReference>
<keyword evidence="7" id="KW-1185">Reference proteome</keyword>
<evidence type="ECO:0000313" key="6">
    <source>
        <dbReference type="EMBL" id="TGN39105.1"/>
    </source>
</evidence>